<dbReference type="Gene3D" id="3.40.50.10320">
    <property type="entry name" value="LmbE-like"/>
    <property type="match status" value="1"/>
</dbReference>
<dbReference type="InterPro" id="IPR024078">
    <property type="entry name" value="LmbE-like_dom_sf"/>
</dbReference>
<dbReference type="Gene3D" id="2.60.40.1190">
    <property type="match status" value="1"/>
</dbReference>
<feature type="domain" description="Carbohydrate-binding" evidence="3">
    <location>
        <begin position="736"/>
        <end position="808"/>
    </location>
</feature>
<dbReference type="RefSeq" id="WP_163744751.1">
    <property type="nucleotide sequence ID" value="NZ_JAAGOA010000032.1"/>
</dbReference>
<feature type="chain" id="PRO_5027061224" evidence="2">
    <location>
        <begin position="24"/>
        <end position="941"/>
    </location>
</feature>
<accession>A0A6L9SIT5</accession>
<keyword evidence="6" id="KW-1185">Reference proteome</keyword>
<keyword evidence="1" id="KW-0862">Zinc</keyword>
<protein>
    <submittedName>
        <fullName evidence="5">GlcNAc-PI de-N-acetylase</fullName>
    </submittedName>
</protein>
<comment type="caution">
    <text evidence="5">The sequence shown here is derived from an EMBL/GenBank/DDBJ whole genome shotgun (WGS) entry which is preliminary data.</text>
</comment>
<feature type="domain" description="Carbohydrate-binding" evidence="3">
    <location>
        <begin position="580"/>
        <end position="663"/>
    </location>
</feature>
<dbReference type="SUPFAM" id="SSF102588">
    <property type="entry name" value="LmbE-like"/>
    <property type="match status" value="1"/>
</dbReference>
<sequence>MRLSKRLAAIPAAALLVSPLAAASVAAAGPNGDSAGKAADGTVDLDVLYVGAHPDDEAGLLATFGQWKEFDDLKAGVITVTRGEGGGNAVGLEEGPELGILREAEERRAVGYAGIENIYNLDKVDLFYTLSAPLHRDAWDAEAADDTLARVVRTVRATKPEVIVTMNPSPTPGNHGGHQEAARLAVEAYQAAADPDAFPEQIDDEGLEPWAVGRILQGGASGSGITGSACETTPYEPRDPSARVFGTWQGRTSEEAGETWALLERRAQWEYASQGWAGFPPPPDDPEQIGCDWLTLIDSRTPHPDPASGPTAAVQGAALPIDGGLPLGTELAIEPSSFTFLPGVSFEATVEVKAADRPLLRPRVELDVPDGWTVDEVGALPTAIRPGDEVTVDAVITPADDAEIGGRFNIGATVTTRDGASGRNAAAVEAVNEVHGRLSAREEIADFNSWTHEQNLPKLETLIAQTTSVGTGRSQEVTVDVTNDGDDVASGAVALDLADGFAAEPAEQPFDDLAPGESTSVTFEVTNTDTSLPTSSNADGGGYPFQILTTVGSTTDVQDALLELVPTSEVPQLEEAPTLDGVADDGEYPGEVLDASTHWEGQRTSADDVSATAQVSFTDDALYVFVDVTDDVLGTKLTPEDCKRHWRTDSVELTIDPRGTSENASTAFKTGIFPITDDPDNGDAPCYERDADNHQGPGDITAPGMEVASVVRGVRGTAHTAGCGSCGCAACTGAAVEVDPADEYTGYTLEVKIPFEDLPDNVDPDRMGFDVLIYDSDTQDKTGQTRLGWSTFGGVQANPNAWGLLTLPGLADAGPDPQEPILPSEAALSVNSPQSIAQSAMDGVPLGSGPGLGSKALSVTSASLSGDAATVQLRTRAAGQANVFIWDGENVVGSVNGADVGKGKTTLDVPVELGDDVGDELQALIAFMNDDGTAAAAEPLG</sequence>
<reference evidence="5 6" key="1">
    <citation type="submission" date="2020-02" db="EMBL/GenBank/DDBJ databases">
        <authorList>
            <person name="Li X.-J."/>
            <person name="Han X.-M."/>
        </authorList>
    </citation>
    <scope>NUCLEOTIDE SEQUENCE [LARGE SCALE GENOMIC DNA]</scope>
    <source>
        <strain evidence="5 6">CCTCC AB 2017055</strain>
    </source>
</reference>
<evidence type="ECO:0000313" key="6">
    <source>
        <dbReference type="Proteomes" id="UP000475214"/>
    </source>
</evidence>
<proteinExistence type="predicted"/>
<dbReference type="GO" id="GO:0030246">
    <property type="term" value="F:carbohydrate binding"/>
    <property type="evidence" value="ECO:0007669"/>
    <property type="project" value="InterPro"/>
</dbReference>
<dbReference type="InterPro" id="IPR018905">
    <property type="entry name" value="A-galactase_NEW3"/>
</dbReference>
<dbReference type="InterPro" id="IPR003737">
    <property type="entry name" value="GlcNAc_PI_deacetylase-related"/>
</dbReference>
<name>A0A6L9SIT5_9ACTN</name>
<keyword evidence="2" id="KW-0732">Signal</keyword>
<evidence type="ECO:0000259" key="3">
    <source>
        <dbReference type="Pfam" id="PF06452"/>
    </source>
</evidence>
<dbReference type="SUPFAM" id="SSF49344">
    <property type="entry name" value="CBD9-like"/>
    <property type="match status" value="1"/>
</dbReference>
<organism evidence="5 6">
    <name type="scientific">Phytoactinopolyspora halotolerans</name>
    <dbReference type="NCBI Taxonomy" id="1981512"/>
    <lineage>
        <taxon>Bacteria</taxon>
        <taxon>Bacillati</taxon>
        <taxon>Actinomycetota</taxon>
        <taxon>Actinomycetes</taxon>
        <taxon>Jiangellales</taxon>
        <taxon>Jiangellaceae</taxon>
        <taxon>Phytoactinopolyspora</taxon>
    </lineage>
</organism>
<dbReference type="CDD" id="cd09619">
    <property type="entry name" value="CBM9_like_4"/>
    <property type="match status" value="1"/>
</dbReference>
<dbReference type="Pfam" id="PF10633">
    <property type="entry name" value="NPCBM_assoc"/>
    <property type="match status" value="1"/>
</dbReference>
<dbReference type="GO" id="GO:0016052">
    <property type="term" value="P:carbohydrate catabolic process"/>
    <property type="evidence" value="ECO:0007669"/>
    <property type="project" value="InterPro"/>
</dbReference>
<dbReference type="AlphaFoldDB" id="A0A6L9SIT5"/>
<dbReference type="InterPro" id="IPR013783">
    <property type="entry name" value="Ig-like_fold"/>
</dbReference>
<dbReference type="InterPro" id="IPR010502">
    <property type="entry name" value="Carb-bd_dom_fam9"/>
</dbReference>
<gene>
    <name evidence="5" type="ORF">G1H10_29540</name>
</gene>
<feature type="signal peptide" evidence="2">
    <location>
        <begin position="1"/>
        <end position="23"/>
    </location>
</feature>
<evidence type="ECO:0000259" key="4">
    <source>
        <dbReference type="Pfam" id="PF10633"/>
    </source>
</evidence>
<evidence type="ECO:0000256" key="2">
    <source>
        <dbReference type="SAM" id="SignalP"/>
    </source>
</evidence>
<dbReference type="EMBL" id="JAAGOA010000032">
    <property type="protein sequence ID" value="NEE04322.1"/>
    <property type="molecule type" value="Genomic_DNA"/>
</dbReference>
<dbReference type="Pfam" id="PF06452">
    <property type="entry name" value="CBM9_1"/>
    <property type="match status" value="2"/>
</dbReference>
<dbReference type="GO" id="GO:0004553">
    <property type="term" value="F:hydrolase activity, hydrolyzing O-glycosyl compounds"/>
    <property type="evidence" value="ECO:0007669"/>
    <property type="project" value="InterPro"/>
</dbReference>
<dbReference type="Proteomes" id="UP000475214">
    <property type="component" value="Unassembled WGS sequence"/>
</dbReference>
<feature type="domain" description="Alpha-galactosidase NEW3" evidence="4">
    <location>
        <begin position="343"/>
        <end position="414"/>
    </location>
</feature>
<evidence type="ECO:0000313" key="5">
    <source>
        <dbReference type="EMBL" id="NEE04322.1"/>
    </source>
</evidence>
<dbReference type="Gene3D" id="2.60.40.10">
    <property type="entry name" value="Immunoglobulins"/>
    <property type="match status" value="2"/>
</dbReference>
<evidence type="ECO:0000256" key="1">
    <source>
        <dbReference type="ARBA" id="ARBA00022833"/>
    </source>
</evidence>
<dbReference type="Pfam" id="PF02585">
    <property type="entry name" value="PIG-L"/>
    <property type="match status" value="1"/>
</dbReference>
<dbReference type="GO" id="GO:0016137">
    <property type="term" value="P:glycoside metabolic process"/>
    <property type="evidence" value="ECO:0007669"/>
    <property type="project" value="UniProtKB-ARBA"/>
</dbReference>